<accession>A0A086A7I1</accession>
<dbReference type="RefSeq" id="WP_034688136.1">
    <property type="nucleotide sequence ID" value="NZ_CP023049.2"/>
</dbReference>
<dbReference type="KEGG" id="cpip:CJF12_04560"/>
<reference evidence="1 2" key="1">
    <citation type="submission" date="2014-07" db="EMBL/GenBank/DDBJ databases">
        <title>Genome of Chryseobacterium piperi CTM.</title>
        <authorList>
            <person name="Pipes S.E."/>
            <person name="Stropko S.J."/>
            <person name="Newman J.D."/>
        </authorList>
    </citation>
    <scope>NUCLEOTIDE SEQUENCE [LARGE SCALE GENOMIC DNA]</scope>
    <source>
        <strain evidence="1 2">CTM</strain>
    </source>
</reference>
<dbReference type="eggNOG" id="COG3209">
    <property type="taxonomic scope" value="Bacteria"/>
</dbReference>
<dbReference type="AlphaFoldDB" id="A0A086A7I1"/>
<evidence type="ECO:0008006" key="3">
    <source>
        <dbReference type="Google" id="ProtNLM"/>
    </source>
</evidence>
<keyword evidence="2" id="KW-1185">Reference proteome</keyword>
<proteinExistence type="predicted"/>
<comment type="caution">
    <text evidence="1">The sequence shown here is derived from an EMBL/GenBank/DDBJ whole genome shotgun (WGS) entry which is preliminary data.</text>
</comment>
<sequence>MTRHSPYNYAFNNPIRFIDPDGRAPLTDFFNKDGKKIGTDGVNNGVNVVVTDNKEARSISKTKGNIDPSTVSSGVTLPSNAALNESLNVLDRTVNNGGLKEESSLVMSNGDVVRGKTGELPTIENGIQTASTNLPDIPNGKTVADVETTIHSHPTTVQTVDNTVYPQSANTPSSQDRTTFGQYGTNIIVGPLGTITNATKNPDGTMNIPTRSNGAVIYRGNQKPLTLEQRAIQRILKK</sequence>
<protein>
    <recommendedName>
        <fullName evidence="3">RHS repeat-associated core domain-containing protein</fullName>
    </recommendedName>
</protein>
<name>A0A086A7I1_9FLAO</name>
<dbReference type="EMBL" id="JPRJ01000069">
    <property type="protein sequence ID" value="KFF12645.1"/>
    <property type="molecule type" value="Genomic_DNA"/>
</dbReference>
<dbReference type="STRING" id="558152.IQ37_19295"/>
<evidence type="ECO:0000313" key="1">
    <source>
        <dbReference type="EMBL" id="KFF12645.1"/>
    </source>
</evidence>
<organism evidence="1 2">
    <name type="scientific">Chryseobacterium piperi</name>
    <dbReference type="NCBI Taxonomy" id="558152"/>
    <lineage>
        <taxon>Bacteria</taxon>
        <taxon>Pseudomonadati</taxon>
        <taxon>Bacteroidota</taxon>
        <taxon>Flavobacteriia</taxon>
        <taxon>Flavobacteriales</taxon>
        <taxon>Weeksellaceae</taxon>
        <taxon>Chryseobacterium group</taxon>
        <taxon>Chryseobacterium</taxon>
    </lineage>
</organism>
<evidence type="ECO:0000313" key="2">
    <source>
        <dbReference type="Proteomes" id="UP000028709"/>
    </source>
</evidence>
<gene>
    <name evidence="1" type="ORF">IQ37_19295</name>
</gene>
<dbReference type="Proteomes" id="UP000028709">
    <property type="component" value="Unassembled WGS sequence"/>
</dbReference>